<gene>
    <name evidence="5" type="ORF">LCGC14_1291010</name>
</gene>
<dbReference type="GO" id="GO:0044027">
    <property type="term" value="P:negative regulation of gene expression via chromosomal CpG island methylation"/>
    <property type="evidence" value="ECO:0007669"/>
    <property type="project" value="TreeGrafter"/>
</dbReference>
<dbReference type="GO" id="GO:0003886">
    <property type="term" value="F:DNA (cytosine-5-)-methyltransferase activity"/>
    <property type="evidence" value="ECO:0007669"/>
    <property type="project" value="UniProtKB-EC"/>
</dbReference>
<evidence type="ECO:0000256" key="1">
    <source>
        <dbReference type="ARBA" id="ARBA00011975"/>
    </source>
</evidence>
<dbReference type="InterPro" id="IPR001525">
    <property type="entry name" value="C5_MeTfrase"/>
</dbReference>
<dbReference type="Pfam" id="PF00145">
    <property type="entry name" value="DNA_methylase"/>
    <property type="match status" value="1"/>
</dbReference>
<evidence type="ECO:0000313" key="5">
    <source>
        <dbReference type="EMBL" id="KKM85249.1"/>
    </source>
</evidence>
<dbReference type="GO" id="GO:0003677">
    <property type="term" value="F:DNA binding"/>
    <property type="evidence" value="ECO:0007669"/>
    <property type="project" value="TreeGrafter"/>
</dbReference>
<dbReference type="PANTHER" id="PTHR10629">
    <property type="entry name" value="CYTOSINE-SPECIFIC METHYLTRANSFERASE"/>
    <property type="match status" value="1"/>
</dbReference>
<accession>A0A0F9KSI4</accession>
<keyword evidence="2" id="KW-0489">Methyltransferase</keyword>
<dbReference type="InterPro" id="IPR029063">
    <property type="entry name" value="SAM-dependent_MTases_sf"/>
</dbReference>
<sequence length="405" mass="44279">MSRGMTYATVCSGIGAPEIAWNELWGPPLFTSEIEPFPSAVLKHHMPEVPNYGDMTKYKEWPDHEQLRLICGGTPCQSFSVAGLRKGMDDPRGNLTLTFLGLLARYNPRWFVWENVPGVFSSVSNGGSDLGRFLAALAELGYSCAYRVLDAQHFGVPQRRRRVFVVGHFGNDWRPPFAVLFEPESLRGNIKKSHEKGEGVARCLKGKSNLSHREDSDTLIAFCQNQAGDVLTNDKMHSLATNQNATGRNAPLIMEAPILAFKIRCGCGGGGKGYLGSEDKAFTVSTSHDQDIFIGPRPINTQAVACIGGLHPNAAIGKDIAPTLPSAMGMGGGHTPVVGQSTIVRRLTPMECERLQGFPDGYTLIPWRKGQAPDGPRYKALGNSMAVPVVKWIGRRIQMWETLND</sequence>
<dbReference type="NCBIfam" id="TIGR00675">
    <property type="entry name" value="dcm"/>
    <property type="match status" value="1"/>
</dbReference>
<dbReference type="GO" id="GO:0005634">
    <property type="term" value="C:nucleus"/>
    <property type="evidence" value="ECO:0007669"/>
    <property type="project" value="TreeGrafter"/>
</dbReference>
<name>A0A0F9KSI4_9ZZZZ</name>
<dbReference type="SUPFAM" id="SSF53335">
    <property type="entry name" value="S-adenosyl-L-methionine-dependent methyltransferases"/>
    <property type="match status" value="1"/>
</dbReference>
<dbReference type="PROSITE" id="PS51679">
    <property type="entry name" value="SAM_MT_C5"/>
    <property type="match status" value="1"/>
</dbReference>
<dbReference type="Gene3D" id="3.40.50.150">
    <property type="entry name" value="Vaccinia Virus protein VP39"/>
    <property type="match status" value="1"/>
</dbReference>
<evidence type="ECO:0000256" key="3">
    <source>
        <dbReference type="ARBA" id="ARBA00022679"/>
    </source>
</evidence>
<dbReference type="EC" id="2.1.1.37" evidence="1"/>
<comment type="caution">
    <text evidence="5">The sequence shown here is derived from an EMBL/GenBank/DDBJ whole genome shotgun (WGS) entry which is preliminary data.</text>
</comment>
<organism evidence="5">
    <name type="scientific">marine sediment metagenome</name>
    <dbReference type="NCBI Taxonomy" id="412755"/>
    <lineage>
        <taxon>unclassified sequences</taxon>
        <taxon>metagenomes</taxon>
        <taxon>ecological metagenomes</taxon>
    </lineage>
</organism>
<dbReference type="InterPro" id="IPR050390">
    <property type="entry name" value="C5-Methyltransferase"/>
</dbReference>
<dbReference type="GO" id="GO:0032259">
    <property type="term" value="P:methylation"/>
    <property type="evidence" value="ECO:0007669"/>
    <property type="project" value="UniProtKB-KW"/>
</dbReference>
<dbReference type="AlphaFoldDB" id="A0A0F9KSI4"/>
<evidence type="ECO:0000256" key="4">
    <source>
        <dbReference type="ARBA" id="ARBA00022691"/>
    </source>
</evidence>
<dbReference type="EMBL" id="LAZR01007441">
    <property type="protein sequence ID" value="KKM85249.1"/>
    <property type="molecule type" value="Genomic_DNA"/>
</dbReference>
<proteinExistence type="predicted"/>
<keyword evidence="4" id="KW-0949">S-adenosyl-L-methionine</keyword>
<keyword evidence="3" id="KW-0808">Transferase</keyword>
<dbReference type="Gene3D" id="3.90.120.10">
    <property type="entry name" value="DNA Methylase, subunit A, domain 2"/>
    <property type="match status" value="1"/>
</dbReference>
<evidence type="ECO:0000256" key="2">
    <source>
        <dbReference type="ARBA" id="ARBA00022603"/>
    </source>
</evidence>
<dbReference type="PANTHER" id="PTHR10629:SF52">
    <property type="entry name" value="DNA (CYTOSINE-5)-METHYLTRANSFERASE 1"/>
    <property type="match status" value="1"/>
</dbReference>
<protein>
    <recommendedName>
        <fullName evidence="1">DNA (cytosine-5-)-methyltransferase</fullName>
        <ecNumber evidence="1">2.1.1.37</ecNumber>
    </recommendedName>
</protein>
<dbReference type="PRINTS" id="PR00105">
    <property type="entry name" value="C5METTRFRASE"/>
</dbReference>
<reference evidence="5" key="1">
    <citation type="journal article" date="2015" name="Nature">
        <title>Complex archaea that bridge the gap between prokaryotes and eukaryotes.</title>
        <authorList>
            <person name="Spang A."/>
            <person name="Saw J.H."/>
            <person name="Jorgensen S.L."/>
            <person name="Zaremba-Niedzwiedzka K."/>
            <person name="Martijn J."/>
            <person name="Lind A.E."/>
            <person name="van Eijk R."/>
            <person name="Schleper C."/>
            <person name="Guy L."/>
            <person name="Ettema T.J."/>
        </authorList>
    </citation>
    <scope>NUCLEOTIDE SEQUENCE</scope>
</reference>